<dbReference type="InterPro" id="IPR004358">
    <property type="entry name" value="Sig_transdc_His_kin-like_C"/>
</dbReference>
<dbReference type="GO" id="GO:0004721">
    <property type="term" value="F:phosphoprotein phosphatase activity"/>
    <property type="evidence" value="ECO:0007669"/>
    <property type="project" value="TreeGrafter"/>
</dbReference>
<evidence type="ECO:0000259" key="12">
    <source>
        <dbReference type="PROSITE" id="PS50109"/>
    </source>
</evidence>
<sequence>MRIKEYLLDRLAYLVLLIIMIVSVLFFLLMFKVSNALIYAIVLVMLLFSGLLIGYDYYQKHAFYNNFRIKLNQLDKKCLITELIAQPDFLEGKILYEALYEIDKSMYEEIETYQDNLKNFKEYIELWIHEVKLPISSVKLMIHNHEHNERKLKDQVSRIENYVEQVLYYARQDSSEKDYLIKQCELGTIIRNVIKKNQDSLLYQNIKIEIGQVNCSVLSDSKWLEFIINQIVSNSIKYRRTDKCKIAFNVIRRNNIALEIIDNGLGIKTSDLTRVFEKSFTGENGRLVSSSTGMGLYIVKRLCDKLGHKIIIESKYSEYTKVTISFNDEQYYKVVR</sequence>
<dbReference type="SUPFAM" id="SSF55874">
    <property type="entry name" value="ATPase domain of HSP90 chaperone/DNA topoisomerase II/histidine kinase"/>
    <property type="match status" value="1"/>
</dbReference>
<name>A0A3E3ED37_9FIRM</name>
<comment type="catalytic activity">
    <reaction evidence="1">
        <text>ATP + protein L-histidine = ADP + protein N-phospho-L-histidine.</text>
        <dbReference type="EC" id="2.7.13.3"/>
    </reaction>
</comment>
<dbReference type="InterPro" id="IPR003594">
    <property type="entry name" value="HATPase_dom"/>
</dbReference>
<comment type="caution">
    <text evidence="13">The sequence shown here is derived from an EMBL/GenBank/DDBJ whole genome shotgun (WGS) entry which is preliminary data.</text>
</comment>
<evidence type="ECO:0000256" key="11">
    <source>
        <dbReference type="SAM" id="Phobius"/>
    </source>
</evidence>
<dbReference type="AlphaFoldDB" id="A0A3E3ED37"/>
<evidence type="ECO:0000256" key="4">
    <source>
        <dbReference type="ARBA" id="ARBA00022475"/>
    </source>
</evidence>
<keyword evidence="8 11" id="KW-1133">Transmembrane helix</keyword>
<keyword evidence="6 11" id="KW-0812">Transmembrane</keyword>
<dbReference type="Gene3D" id="3.30.565.10">
    <property type="entry name" value="Histidine kinase-like ATPase, C-terminal domain"/>
    <property type="match status" value="1"/>
</dbReference>
<feature type="domain" description="Histidine kinase" evidence="12">
    <location>
        <begin position="126"/>
        <end position="330"/>
    </location>
</feature>
<proteinExistence type="predicted"/>
<dbReference type="PRINTS" id="PR00344">
    <property type="entry name" value="BCTRLSENSOR"/>
</dbReference>
<dbReference type="InterPro" id="IPR036890">
    <property type="entry name" value="HATPase_C_sf"/>
</dbReference>
<dbReference type="SMART" id="SM00387">
    <property type="entry name" value="HATPase_c"/>
    <property type="match status" value="1"/>
</dbReference>
<dbReference type="GO" id="GO:0005886">
    <property type="term" value="C:plasma membrane"/>
    <property type="evidence" value="ECO:0007669"/>
    <property type="project" value="UniProtKB-SubCell"/>
</dbReference>
<evidence type="ECO:0000256" key="9">
    <source>
        <dbReference type="ARBA" id="ARBA00023012"/>
    </source>
</evidence>
<keyword evidence="10 11" id="KW-0472">Membrane</keyword>
<evidence type="ECO:0000256" key="3">
    <source>
        <dbReference type="ARBA" id="ARBA00012438"/>
    </source>
</evidence>
<dbReference type="Pfam" id="PF02518">
    <property type="entry name" value="HATPase_c"/>
    <property type="match status" value="1"/>
</dbReference>
<keyword evidence="5" id="KW-0808">Transferase</keyword>
<protein>
    <recommendedName>
        <fullName evidence="3">histidine kinase</fullName>
        <ecNumber evidence="3">2.7.13.3</ecNumber>
    </recommendedName>
</protein>
<dbReference type="RefSeq" id="WP_003535659.1">
    <property type="nucleotide sequence ID" value="NZ_CAACVM010000007.1"/>
</dbReference>
<dbReference type="EMBL" id="QUSL01000011">
    <property type="protein sequence ID" value="RGD85434.1"/>
    <property type="molecule type" value="Genomic_DNA"/>
</dbReference>
<dbReference type="GO" id="GO:0016036">
    <property type="term" value="P:cellular response to phosphate starvation"/>
    <property type="evidence" value="ECO:0007669"/>
    <property type="project" value="TreeGrafter"/>
</dbReference>
<reference evidence="13 14" key="1">
    <citation type="submission" date="2018-08" db="EMBL/GenBank/DDBJ databases">
        <title>A genome reference for cultivated species of the human gut microbiota.</title>
        <authorList>
            <person name="Zou Y."/>
            <person name="Xue W."/>
            <person name="Luo G."/>
        </authorList>
    </citation>
    <scope>NUCLEOTIDE SEQUENCE [LARGE SCALE GENOMIC DNA]</scope>
    <source>
        <strain evidence="13 14">OM06-4</strain>
    </source>
</reference>
<gene>
    <name evidence="13" type="ORF">DXB93_08655</name>
</gene>
<comment type="subcellular location">
    <subcellularLocation>
        <location evidence="2">Cell membrane</location>
        <topology evidence="2">Multi-pass membrane protein</topology>
    </subcellularLocation>
</comment>
<dbReference type="PROSITE" id="PS50109">
    <property type="entry name" value="HIS_KIN"/>
    <property type="match status" value="1"/>
</dbReference>
<keyword evidence="4" id="KW-1003">Cell membrane</keyword>
<feature type="transmembrane region" description="Helical" evidence="11">
    <location>
        <begin position="37"/>
        <end position="58"/>
    </location>
</feature>
<keyword evidence="7 13" id="KW-0418">Kinase</keyword>
<evidence type="ECO:0000313" key="14">
    <source>
        <dbReference type="Proteomes" id="UP000261032"/>
    </source>
</evidence>
<dbReference type="PANTHER" id="PTHR45453:SF2">
    <property type="entry name" value="HISTIDINE KINASE"/>
    <property type="match status" value="1"/>
</dbReference>
<evidence type="ECO:0000256" key="1">
    <source>
        <dbReference type="ARBA" id="ARBA00000085"/>
    </source>
</evidence>
<evidence type="ECO:0000256" key="5">
    <source>
        <dbReference type="ARBA" id="ARBA00022679"/>
    </source>
</evidence>
<evidence type="ECO:0000256" key="2">
    <source>
        <dbReference type="ARBA" id="ARBA00004651"/>
    </source>
</evidence>
<dbReference type="PANTHER" id="PTHR45453">
    <property type="entry name" value="PHOSPHATE REGULON SENSOR PROTEIN PHOR"/>
    <property type="match status" value="1"/>
</dbReference>
<evidence type="ECO:0000256" key="6">
    <source>
        <dbReference type="ARBA" id="ARBA00022692"/>
    </source>
</evidence>
<accession>A0A3E3ED37</accession>
<feature type="transmembrane region" description="Helical" evidence="11">
    <location>
        <begin position="12"/>
        <end position="31"/>
    </location>
</feature>
<dbReference type="EC" id="2.7.13.3" evidence="3"/>
<evidence type="ECO:0000256" key="7">
    <source>
        <dbReference type="ARBA" id="ARBA00022777"/>
    </source>
</evidence>
<evidence type="ECO:0000313" key="13">
    <source>
        <dbReference type="EMBL" id="RGD85434.1"/>
    </source>
</evidence>
<keyword evidence="9" id="KW-0902">Two-component regulatory system</keyword>
<organism evidence="13 14">
    <name type="scientific">Thomasclavelia ramosa</name>
    <dbReference type="NCBI Taxonomy" id="1547"/>
    <lineage>
        <taxon>Bacteria</taxon>
        <taxon>Bacillati</taxon>
        <taxon>Bacillota</taxon>
        <taxon>Erysipelotrichia</taxon>
        <taxon>Erysipelotrichales</taxon>
        <taxon>Coprobacillaceae</taxon>
        <taxon>Thomasclavelia</taxon>
    </lineage>
</organism>
<dbReference type="GO" id="GO:0000155">
    <property type="term" value="F:phosphorelay sensor kinase activity"/>
    <property type="evidence" value="ECO:0007669"/>
    <property type="project" value="TreeGrafter"/>
</dbReference>
<dbReference type="InterPro" id="IPR005467">
    <property type="entry name" value="His_kinase_dom"/>
</dbReference>
<evidence type="ECO:0000256" key="10">
    <source>
        <dbReference type="ARBA" id="ARBA00023136"/>
    </source>
</evidence>
<dbReference type="Proteomes" id="UP000261032">
    <property type="component" value="Unassembled WGS sequence"/>
</dbReference>
<dbReference type="InterPro" id="IPR050351">
    <property type="entry name" value="BphY/WalK/GraS-like"/>
</dbReference>
<evidence type="ECO:0000256" key="8">
    <source>
        <dbReference type="ARBA" id="ARBA00022989"/>
    </source>
</evidence>